<feature type="domain" description="FAD-binding PCMH-type" evidence="6">
    <location>
        <begin position="37"/>
        <end position="216"/>
    </location>
</feature>
<evidence type="ECO:0000313" key="7">
    <source>
        <dbReference type="EMBL" id="CAB4537725.1"/>
    </source>
</evidence>
<protein>
    <submittedName>
        <fullName evidence="7">Unannotated protein</fullName>
    </submittedName>
</protein>
<evidence type="ECO:0000256" key="1">
    <source>
        <dbReference type="ARBA" id="ARBA00001974"/>
    </source>
</evidence>
<evidence type="ECO:0000256" key="5">
    <source>
        <dbReference type="ARBA" id="ARBA00023002"/>
    </source>
</evidence>
<keyword evidence="5" id="KW-0560">Oxidoreductase</keyword>
<dbReference type="InterPro" id="IPR004113">
    <property type="entry name" value="FAD-bd_oxidored_4_C"/>
</dbReference>
<dbReference type="FunFam" id="1.10.45.10:FF:000001">
    <property type="entry name" value="D-lactate dehydrogenase mitochondrial"/>
    <property type="match status" value="1"/>
</dbReference>
<dbReference type="EMBL" id="CAEZSR010000002">
    <property type="protein sequence ID" value="CAB4537725.1"/>
    <property type="molecule type" value="Genomic_DNA"/>
</dbReference>
<dbReference type="Gene3D" id="3.30.70.2190">
    <property type="match status" value="1"/>
</dbReference>
<dbReference type="Gene3D" id="1.10.45.10">
    <property type="entry name" value="Vanillyl-alcohol Oxidase, Chain A, domain 4"/>
    <property type="match status" value="1"/>
</dbReference>
<name>A0A6J6BFY0_9ZZZZ</name>
<dbReference type="AlphaFoldDB" id="A0A6J6BFY0"/>
<dbReference type="InterPro" id="IPR016166">
    <property type="entry name" value="FAD-bd_PCMH"/>
</dbReference>
<dbReference type="InterPro" id="IPR051264">
    <property type="entry name" value="FAD-oxidored/transferase_4"/>
</dbReference>
<organism evidence="7">
    <name type="scientific">freshwater metagenome</name>
    <dbReference type="NCBI Taxonomy" id="449393"/>
    <lineage>
        <taxon>unclassified sequences</taxon>
        <taxon>metagenomes</taxon>
        <taxon>ecological metagenomes</taxon>
    </lineage>
</organism>
<dbReference type="InterPro" id="IPR016171">
    <property type="entry name" value="Vanillyl_alc_oxidase_C-sub2"/>
</dbReference>
<dbReference type="GO" id="GO:0022904">
    <property type="term" value="P:respiratory electron transport chain"/>
    <property type="evidence" value="ECO:0007669"/>
    <property type="project" value="TreeGrafter"/>
</dbReference>
<comment type="cofactor">
    <cofactor evidence="1">
        <name>FAD</name>
        <dbReference type="ChEBI" id="CHEBI:57692"/>
    </cofactor>
</comment>
<dbReference type="InterPro" id="IPR016164">
    <property type="entry name" value="FAD-linked_Oxase-like_C"/>
</dbReference>
<dbReference type="GO" id="GO:0016491">
    <property type="term" value="F:oxidoreductase activity"/>
    <property type="evidence" value="ECO:0007669"/>
    <property type="project" value="UniProtKB-KW"/>
</dbReference>
<comment type="similarity">
    <text evidence="2">Belongs to the FAD-binding oxidoreductase/transferase type 4 family.</text>
</comment>
<gene>
    <name evidence="7" type="ORF">UFOPK1493_00091</name>
</gene>
<dbReference type="Gene3D" id="3.30.465.10">
    <property type="match status" value="1"/>
</dbReference>
<dbReference type="Gene3D" id="3.30.70.2740">
    <property type="match status" value="1"/>
</dbReference>
<dbReference type="InterPro" id="IPR006094">
    <property type="entry name" value="Oxid_FAD_bind_N"/>
</dbReference>
<reference evidence="7" key="1">
    <citation type="submission" date="2020-05" db="EMBL/GenBank/DDBJ databases">
        <authorList>
            <person name="Chiriac C."/>
            <person name="Salcher M."/>
            <person name="Ghai R."/>
            <person name="Kavagutti S V."/>
        </authorList>
    </citation>
    <scope>NUCLEOTIDE SEQUENCE</scope>
</reference>
<keyword evidence="4" id="KW-0274">FAD</keyword>
<dbReference type="InterPro" id="IPR036318">
    <property type="entry name" value="FAD-bd_PCMH-like_sf"/>
</dbReference>
<keyword evidence="3" id="KW-0285">Flavoprotein</keyword>
<dbReference type="Pfam" id="PF02913">
    <property type="entry name" value="FAD-oxidase_C"/>
    <property type="match status" value="1"/>
</dbReference>
<dbReference type="PANTHER" id="PTHR43716:SF1">
    <property type="entry name" value="D-2-HYDROXYGLUTARATE DEHYDROGENASE, MITOCHONDRIAL"/>
    <property type="match status" value="1"/>
</dbReference>
<evidence type="ECO:0000256" key="2">
    <source>
        <dbReference type="ARBA" id="ARBA00008000"/>
    </source>
</evidence>
<evidence type="ECO:0000256" key="3">
    <source>
        <dbReference type="ARBA" id="ARBA00022630"/>
    </source>
</evidence>
<accession>A0A6J6BFY0</accession>
<dbReference type="Pfam" id="PF01565">
    <property type="entry name" value="FAD_binding_4"/>
    <property type="match status" value="1"/>
</dbReference>
<evidence type="ECO:0000259" key="6">
    <source>
        <dbReference type="PROSITE" id="PS51387"/>
    </source>
</evidence>
<dbReference type="PROSITE" id="PS51387">
    <property type="entry name" value="FAD_PCMH"/>
    <property type="match status" value="1"/>
</dbReference>
<sequence length="458" mass="46840">MPLDPSLRRELVDVVGPAHLIDDDRRASYEIDWTGRFRGATPAVVRPGGTDEVAAVLDVCRRHGVAVVPQGGNTGLVGGSVPLAGEVVLSLRRLDAVGEVDREAAQLTAGAGASVESVQQAAARAGLRYAVDFGARGSATVGGSVATDAGGINVLRWGGTRAQLLGVEAVLGTGDVVSRLQGLVKDNTGYDLAGVLCGSEGTLGVVTAARLRLVAAHEHTVTALVAFADVPAAVRAVATWRSSLDTLDAAEIVLDPGVRLVAGVLGCGLPFDRPAPVYVLVEASGHDDPTDDLAVAVGAVVGVLGVAVASDAAGRSRLWRYREEHTSSINTVGVPHKYDVTLPIAALAGFMADVPAVVRAAAPSATTWLFGHVGDGNIHVNVTGVAVDDPALDEVLDEAVYRFVVACGGCISAEHGIGTAKARWLSLDRSAGDLAAMRALKSAFDPAGILNPAVLLGQ</sequence>
<dbReference type="PANTHER" id="PTHR43716">
    <property type="entry name" value="D-2-HYDROXYGLUTARATE DEHYDROGENASE, MITOCHONDRIAL"/>
    <property type="match status" value="1"/>
</dbReference>
<dbReference type="GO" id="GO:0071949">
    <property type="term" value="F:FAD binding"/>
    <property type="evidence" value="ECO:0007669"/>
    <property type="project" value="InterPro"/>
</dbReference>
<dbReference type="SUPFAM" id="SSF56176">
    <property type="entry name" value="FAD-binding/transporter-associated domain-like"/>
    <property type="match status" value="1"/>
</dbReference>
<proteinExistence type="inferred from homology"/>
<dbReference type="InterPro" id="IPR016167">
    <property type="entry name" value="FAD-bd_PCMH_sub1"/>
</dbReference>
<dbReference type="SUPFAM" id="SSF55103">
    <property type="entry name" value="FAD-linked oxidases, C-terminal domain"/>
    <property type="match status" value="1"/>
</dbReference>
<dbReference type="Gene3D" id="3.30.43.10">
    <property type="entry name" value="Uridine Diphospho-n-acetylenolpyruvylglucosamine Reductase, domain 2"/>
    <property type="match status" value="1"/>
</dbReference>
<evidence type="ECO:0000256" key="4">
    <source>
        <dbReference type="ARBA" id="ARBA00022827"/>
    </source>
</evidence>
<dbReference type="InterPro" id="IPR016169">
    <property type="entry name" value="FAD-bd_PCMH_sub2"/>
</dbReference>